<evidence type="ECO:0000256" key="6">
    <source>
        <dbReference type="ARBA" id="ARBA00022989"/>
    </source>
</evidence>
<keyword evidence="9 10" id="KW-0807">Transducer</keyword>
<dbReference type="InterPro" id="IPR004117">
    <property type="entry name" value="7tm6_olfct_rcpt"/>
</dbReference>
<keyword evidence="12" id="KW-1185">Reference proteome</keyword>
<name>T1HB82_RHOPR</name>
<evidence type="ECO:0000256" key="9">
    <source>
        <dbReference type="ARBA" id="ARBA00023224"/>
    </source>
</evidence>
<keyword evidence="2" id="KW-1003">Cell membrane</keyword>
<dbReference type="OMA" id="ECLAMIT"/>
<evidence type="ECO:0000256" key="5">
    <source>
        <dbReference type="ARBA" id="ARBA00022725"/>
    </source>
</evidence>
<comment type="similarity">
    <text evidence="10">Belongs to the insect chemoreceptor superfamily. Heteromeric odorant receptor channel (TC 1.A.69) family.</text>
</comment>
<dbReference type="PANTHER" id="PTHR21137">
    <property type="entry name" value="ODORANT RECEPTOR"/>
    <property type="match status" value="1"/>
</dbReference>
<keyword evidence="7 10" id="KW-0472">Membrane</keyword>
<dbReference type="FunCoup" id="T1HB82">
    <property type="interactions" value="76"/>
</dbReference>
<keyword evidence="5 10" id="KW-0552">Olfaction</keyword>
<comment type="caution">
    <text evidence="10">Lacks conserved residue(s) required for the propagation of feature annotation.</text>
</comment>
<keyword evidence="4 10" id="KW-0812">Transmembrane</keyword>
<dbReference type="AlphaFoldDB" id="T1HB82"/>
<keyword evidence="3 10" id="KW-0716">Sensory transduction</keyword>
<dbReference type="VEuPathDB" id="VectorBase:RPRC001291"/>
<evidence type="ECO:0000256" key="3">
    <source>
        <dbReference type="ARBA" id="ARBA00022606"/>
    </source>
</evidence>
<dbReference type="GO" id="GO:0005886">
    <property type="term" value="C:plasma membrane"/>
    <property type="evidence" value="ECO:0007669"/>
    <property type="project" value="UniProtKB-SubCell"/>
</dbReference>
<keyword evidence="8 10" id="KW-0675">Receptor</keyword>
<evidence type="ECO:0000256" key="8">
    <source>
        <dbReference type="ARBA" id="ARBA00023170"/>
    </source>
</evidence>
<feature type="transmembrane region" description="Helical" evidence="10">
    <location>
        <begin position="67"/>
        <end position="87"/>
    </location>
</feature>
<dbReference type="PANTHER" id="PTHR21137:SF35">
    <property type="entry name" value="ODORANT RECEPTOR 19A-RELATED"/>
    <property type="match status" value="1"/>
</dbReference>
<dbReference type="eggNOG" id="ENOG502T27I">
    <property type="taxonomic scope" value="Eukaryota"/>
</dbReference>
<sequence length="387" mass="45054">MFTKEIRNTIKLLEWTGHWFNYDNKTNEKYLKIFQIFRLTYLGIALSLNAYTIYLKGLKKSLESFGVFFPMTIMCLLCAMLIAINNVRMKDCLVKLNSMIENHKENWEHEIFQEDSEFIWNIVKKYLKTIIMYYLLYTPIPLFIDFIAYNCNLYDGPPLNLPQTLSGFMDDQPVRDGKYYTIILFSQMLTGIGIPNYSGNVFGFCIITVYIRVEMKIIQKKILLLNDIDNNLKKVYYSKLVEIIERYLQIKSILKDLEAVYGAQFALQNALAPISTSFCLNLIVMLEDKSVAPAYLICSLVLTTGPFICCLAGESLQEENSNINKLIYNLKWYEWKSRDGRMVLMMLEQTSLSMTITCKGLSPMGMHTFQEIMNKTYSYCMLLRSLS</sequence>
<evidence type="ECO:0000256" key="2">
    <source>
        <dbReference type="ARBA" id="ARBA00022475"/>
    </source>
</evidence>
<dbReference type="EMBL" id="ACPB03015433">
    <property type="status" value="NOT_ANNOTATED_CDS"/>
    <property type="molecule type" value="Genomic_DNA"/>
</dbReference>
<evidence type="ECO:0000313" key="12">
    <source>
        <dbReference type="Proteomes" id="UP000015103"/>
    </source>
</evidence>
<keyword evidence="6 10" id="KW-1133">Transmembrane helix</keyword>
<dbReference type="EnsemblMetazoa" id="RPRC001291-RA">
    <property type="protein sequence ID" value="RPRC001291-PA"/>
    <property type="gene ID" value="RPRC001291"/>
</dbReference>
<feature type="transmembrane region" description="Helical" evidence="10">
    <location>
        <begin position="36"/>
        <end position="55"/>
    </location>
</feature>
<dbReference type="GO" id="GO:0005549">
    <property type="term" value="F:odorant binding"/>
    <property type="evidence" value="ECO:0007669"/>
    <property type="project" value="InterPro"/>
</dbReference>
<organism evidence="11 12">
    <name type="scientific">Rhodnius prolixus</name>
    <name type="common">Triatomid bug</name>
    <dbReference type="NCBI Taxonomy" id="13249"/>
    <lineage>
        <taxon>Eukaryota</taxon>
        <taxon>Metazoa</taxon>
        <taxon>Ecdysozoa</taxon>
        <taxon>Arthropoda</taxon>
        <taxon>Hexapoda</taxon>
        <taxon>Insecta</taxon>
        <taxon>Pterygota</taxon>
        <taxon>Neoptera</taxon>
        <taxon>Paraneoptera</taxon>
        <taxon>Hemiptera</taxon>
        <taxon>Heteroptera</taxon>
        <taxon>Panheteroptera</taxon>
        <taxon>Cimicomorpha</taxon>
        <taxon>Reduviidae</taxon>
        <taxon>Triatominae</taxon>
        <taxon>Rhodnius</taxon>
    </lineage>
</organism>
<evidence type="ECO:0000256" key="4">
    <source>
        <dbReference type="ARBA" id="ARBA00022692"/>
    </source>
</evidence>
<dbReference type="InParanoid" id="T1HB82"/>
<dbReference type="Pfam" id="PF02949">
    <property type="entry name" value="7tm_6"/>
    <property type="match status" value="1"/>
</dbReference>
<accession>T1HB82</accession>
<dbReference type="GO" id="GO:0004984">
    <property type="term" value="F:olfactory receptor activity"/>
    <property type="evidence" value="ECO:0007669"/>
    <property type="project" value="InterPro"/>
</dbReference>
<feature type="transmembrane region" description="Helical" evidence="10">
    <location>
        <begin position="130"/>
        <end position="149"/>
    </location>
</feature>
<dbReference type="GO" id="GO:0007165">
    <property type="term" value="P:signal transduction"/>
    <property type="evidence" value="ECO:0007669"/>
    <property type="project" value="UniProtKB-KW"/>
</dbReference>
<dbReference type="HOGENOM" id="CLU_714375_0_0_1"/>
<evidence type="ECO:0000256" key="7">
    <source>
        <dbReference type="ARBA" id="ARBA00023136"/>
    </source>
</evidence>
<protein>
    <recommendedName>
        <fullName evidence="10">Odorant receptor</fullName>
    </recommendedName>
</protein>
<evidence type="ECO:0000256" key="1">
    <source>
        <dbReference type="ARBA" id="ARBA00004651"/>
    </source>
</evidence>
<evidence type="ECO:0000256" key="10">
    <source>
        <dbReference type="RuleBase" id="RU351113"/>
    </source>
</evidence>
<feature type="transmembrane region" description="Helical" evidence="10">
    <location>
        <begin position="194"/>
        <end position="213"/>
    </location>
</feature>
<reference evidence="11" key="1">
    <citation type="submission" date="2015-05" db="UniProtKB">
        <authorList>
            <consortium name="EnsemblMetazoa"/>
        </authorList>
    </citation>
    <scope>IDENTIFICATION</scope>
</reference>
<proteinExistence type="inferred from homology"/>
<evidence type="ECO:0000313" key="11">
    <source>
        <dbReference type="EnsemblMetazoa" id="RPRC001291-PA"/>
    </source>
</evidence>
<dbReference type="Proteomes" id="UP000015103">
    <property type="component" value="Unassembled WGS sequence"/>
</dbReference>
<comment type="subcellular location">
    <subcellularLocation>
        <location evidence="1 10">Cell membrane</location>
        <topology evidence="1 10">Multi-pass membrane protein</topology>
    </subcellularLocation>
</comment>